<feature type="signal peptide" evidence="1">
    <location>
        <begin position="1"/>
        <end position="20"/>
    </location>
</feature>
<dbReference type="Proteomes" id="UP001152888">
    <property type="component" value="Unassembled WGS sequence"/>
</dbReference>
<gene>
    <name evidence="2" type="ORF">ACAOBT_LOCUS11751</name>
</gene>
<comment type="caution">
    <text evidence="2">The sequence shown here is derived from an EMBL/GenBank/DDBJ whole genome shotgun (WGS) entry which is preliminary data.</text>
</comment>
<dbReference type="EMBL" id="CAKOFQ010006838">
    <property type="protein sequence ID" value="CAH1975715.1"/>
    <property type="molecule type" value="Genomic_DNA"/>
</dbReference>
<proteinExistence type="predicted"/>
<keyword evidence="3" id="KW-1185">Reference proteome</keyword>
<reference evidence="2" key="1">
    <citation type="submission" date="2022-03" db="EMBL/GenBank/DDBJ databases">
        <authorList>
            <person name="Sayadi A."/>
        </authorList>
    </citation>
    <scope>NUCLEOTIDE SEQUENCE</scope>
</reference>
<evidence type="ECO:0008006" key="4">
    <source>
        <dbReference type="Google" id="ProtNLM"/>
    </source>
</evidence>
<protein>
    <recommendedName>
        <fullName evidence="4">Secreted protein</fullName>
    </recommendedName>
</protein>
<dbReference type="AlphaFoldDB" id="A0A9P0P9G5"/>
<evidence type="ECO:0000256" key="1">
    <source>
        <dbReference type="SAM" id="SignalP"/>
    </source>
</evidence>
<feature type="chain" id="PRO_5040415342" description="Secreted protein" evidence="1">
    <location>
        <begin position="21"/>
        <end position="51"/>
    </location>
</feature>
<keyword evidence="1" id="KW-0732">Signal</keyword>
<sequence length="51" mass="6163">MWKMGVLSSLLPTLVSYVALSPCPRCGTVRPFWRQNYVYYRLQHHHHYLTR</sequence>
<evidence type="ECO:0000313" key="3">
    <source>
        <dbReference type="Proteomes" id="UP001152888"/>
    </source>
</evidence>
<evidence type="ECO:0000313" key="2">
    <source>
        <dbReference type="EMBL" id="CAH1975715.1"/>
    </source>
</evidence>
<accession>A0A9P0P9G5</accession>
<organism evidence="2 3">
    <name type="scientific">Acanthoscelides obtectus</name>
    <name type="common">Bean weevil</name>
    <name type="synonym">Bruchus obtectus</name>
    <dbReference type="NCBI Taxonomy" id="200917"/>
    <lineage>
        <taxon>Eukaryota</taxon>
        <taxon>Metazoa</taxon>
        <taxon>Ecdysozoa</taxon>
        <taxon>Arthropoda</taxon>
        <taxon>Hexapoda</taxon>
        <taxon>Insecta</taxon>
        <taxon>Pterygota</taxon>
        <taxon>Neoptera</taxon>
        <taxon>Endopterygota</taxon>
        <taxon>Coleoptera</taxon>
        <taxon>Polyphaga</taxon>
        <taxon>Cucujiformia</taxon>
        <taxon>Chrysomeloidea</taxon>
        <taxon>Chrysomelidae</taxon>
        <taxon>Bruchinae</taxon>
        <taxon>Bruchini</taxon>
        <taxon>Acanthoscelides</taxon>
    </lineage>
</organism>
<name>A0A9P0P9G5_ACAOB</name>